<feature type="active site" evidence="10 11">
    <location>
        <position position="311"/>
    </location>
</feature>
<dbReference type="GO" id="GO:0006508">
    <property type="term" value="P:proteolysis"/>
    <property type="evidence" value="ECO:0007669"/>
    <property type="project" value="UniProtKB-KW"/>
</dbReference>
<dbReference type="PANTHER" id="PTHR10183:SF379">
    <property type="entry name" value="CALPAIN-5"/>
    <property type="match status" value="1"/>
</dbReference>
<keyword evidence="16" id="KW-1185">Reference proteome</keyword>
<dbReference type="PROSITE" id="PS50203">
    <property type="entry name" value="CALPAIN_CAT"/>
    <property type="match status" value="1"/>
</dbReference>
<dbReference type="Pfam" id="PF00648">
    <property type="entry name" value="Peptidase_C2"/>
    <property type="match status" value="1"/>
</dbReference>
<evidence type="ECO:0000256" key="4">
    <source>
        <dbReference type="ARBA" id="ARBA00022723"/>
    </source>
</evidence>
<dbReference type="InterPro" id="IPR038765">
    <property type="entry name" value="Papain-like_cys_pep_sf"/>
</dbReference>
<evidence type="ECO:0000256" key="13">
    <source>
        <dbReference type="SAM" id="Phobius"/>
    </source>
</evidence>
<feature type="region of interest" description="Disordered" evidence="12">
    <location>
        <begin position="1"/>
        <end position="51"/>
    </location>
</feature>
<evidence type="ECO:0000313" key="16">
    <source>
        <dbReference type="Proteomes" id="UP000009168"/>
    </source>
</evidence>
<keyword evidence="8 11" id="KW-0788">Thiol protease</keyword>
<feature type="transmembrane region" description="Helical" evidence="13">
    <location>
        <begin position="813"/>
        <end position="834"/>
    </location>
</feature>
<accession>I7MG72</accession>
<evidence type="ECO:0000313" key="15">
    <source>
        <dbReference type="EMBL" id="EAR84910.2"/>
    </source>
</evidence>
<dbReference type="InterPro" id="IPR022684">
    <property type="entry name" value="Calpain_cysteine_protease"/>
</dbReference>
<feature type="active site" evidence="10 11">
    <location>
        <position position="336"/>
    </location>
</feature>
<dbReference type="InterPro" id="IPR001300">
    <property type="entry name" value="Peptidase_C2_calpain_cat"/>
</dbReference>
<dbReference type="PANTHER" id="PTHR10183">
    <property type="entry name" value="CALPAIN"/>
    <property type="match status" value="1"/>
</dbReference>
<evidence type="ECO:0000256" key="2">
    <source>
        <dbReference type="ARBA" id="ARBA00022553"/>
    </source>
</evidence>
<sequence length="956" mass="112701">MEDFNKVKNPMDDDDEENQQQQKSQQPRQAVSVMNPKNSQQQQPKKQQSEIKKKTVALNPIIQQSNIVETFNNEFGKNTLQFDHIIEECEHLLFGNCWEDPEFPANKQSLSLYFEKLPRQTQEAWQQIVWKRPNEFLNEENIKLFDVIEPDDIKQGLLGDCYFLCALSALAEQDCLIERLFHTKEKQKYGVYSVWLNINGEWININIDDRIPFKRDKPAFSRGQGDELWVLLLEKAYAKAYGSYEIIEGGNPAHALRDLTGAPCENVDNLTADEFWKYLEQNDNQQNVLTCYTKSTNVREEENELGILSGHAYSILDHQSVRGDDNQFHKILKIRNPWGMKEWTGDWSDNSDKWNPVLRQRLNVESKNDGTFWMSIYDFAKYFEGIGNCKVRPDYSYNSIKLDFTKDKIKVVQFKVKEATHGFISINQFDERMFYHSNKEYQYSNCRMFILKKNQKKEFEYVGALYGIDRNLYIEQKFLPGEYIVVAQIFWKQDIIRECSISSYSHKPISFEYLEGVNPVEMLKIAFKCVSIETAEKIDPQTGKELQKIMSYVKPDRNWNFPLLTKRYGFQYGSFYMYYKNGEMQQILNEELNFKMEGYIPLEPYYSEDEFQQGKYNGLYEKKIEITIPGDREAVILFDSCGSKFTYNFSTRPQVHNIHTDEGKRLIRESIQTQHQLLKEESDKFVAKKNVSSFGRSQIIGQVGNPDSRRPSFVDLSGIRMKSDNKLKSVVQPEQLNQNENTDIPEIEEECLEFFDDLLGKRITNWGLFINWITFLMFPIFLLQSFSKNTYLDMMIAMSIINLVNAEKLTHQLLRLIILALYFSLIVDIIFILQDHENNHLLTGQSLYTGMYKFSIFFVYIGILYKIFASFSYLHVYKNFLAVIPYIQQGFRKIRYFLRDLQLDKETIARLQQQYQQRGQQQSPEYQYQKMQTFGESQNKIQQINSHENITLQVHH</sequence>
<feature type="transmembrane region" description="Helical" evidence="13">
    <location>
        <begin position="854"/>
        <end position="874"/>
    </location>
</feature>
<evidence type="ECO:0000259" key="14">
    <source>
        <dbReference type="PROSITE" id="PS50203"/>
    </source>
</evidence>
<evidence type="ECO:0000256" key="1">
    <source>
        <dbReference type="ARBA" id="ARBA00007623"/>
    </source>
</evidence>
<evidence type="ECO:0000256" key="3">
    <source>
        <dbReference type="ARBA" id="ARBA00022670"/>
    </source>
</evidence>
<evidence type="ECO:0000256" key="5">
    <source>
        <dbReference type="ARBA" id="ARBA00022737"/>
    </source>
</evidence>
<gene>
    <name evidence="15" type="ORF">TTHERM_00584660</name>
</gene>
<keyword evidence="13" id="KW-0812">Transmembrane</keyword>
<evidence type="ECO:0000256" key="6">
    <source>
        <dbReference type="ARBA" id="ARBA00022771"/>
    </source>
</evidence>
<evidence type="ECO:0000256" key="10">
    <source>
        <dbReference type="PIRSR" id="PIRSR622684-1"/>
    </source>
</evidence>
<feature type="transmembrane region" description="Helical" evidence="13">
    <location>
        <begin position="766"/>
        <end position="786"/>
    </location>
</feature>
<reference evidence="16" key="1">
    <citation type="journal article" date="2006" name="PLoS Biol.">
        <title>Macronuclear genome sequence of the ciliate Tetrahymena thermophila, a model eukaryote.</title>
        <authorList>
            <person name="Eisen J.A."/>
            <person name="Coyne R.S."/>
            <person name="Wu M."/>
            <person name="Wu D."/>
            <person name="Thiagarajan M."/>
            <person name="Wortman J.R."/>
            <person name="Badger J.H."/>
            <person name="Ren Q."/>
            <person name="Amedeo P."/>
            <person name="Jones K.M."/>
            <person name="Tallon L.J."/>
            <person name="Delcher A.L."/>
            <person name="Salzberg S.L."/>
            <person name="Silva J.C."/>
            <person name="Haas B.J."/>
            <person name="Majoros W.H."/>
            <person name="Farzad M."/>
            <person name="Carlton J.M."/>
            <person name="Smith R.K. Jr."/>
            <person name="Garg J."/>
            <person name="Pearlman R.E."/>
            <person name="Karrer K.M."/>
            <person name="Sun L."/>
            <person name="Manning G."/>
            <person name="Elde N.C."/>
            <person name="Turkewitz A.P."/>
            <person name="Asai D.J."/>
            <person name="Wilkes D.E."/>
            <person name="Wang Y."/>
            <person name="Cai H."/>
            <person name="Collins K."/>
            <person name="Stewart B.A."/>
            <person name="Lee S.R."/>
            <person name="Wilamowska K."/>
            <person name="Weinberg Z."/>
            <person name="Ruzzo W.L."/>
            <person name="Wloga D."/>
            <person name="Gaertig J."/>
            <person name="Frankel J."/>
            <person name="Tsao C.-C."/>
            <person name="Gorovsky M.A."/>
            <person name="Keeling P.J."/>
            <person name="Waller R.F."/>
            <person name="Patron N.J."/>
            <person name="Cherry J.M."/>
            <person name="Stover N.A."/>
            <person name="Krieger C.J."/>
            <person name="del Toro C."/>
            <person name="Ryder H.F."/>
            <person name="Williamson S.C."/>
            <person name="Barbeau R.A."/>
            <person name="Hamilton E.P."/>
            <person name="Orias E."/>
        </authorList>
    </citation>
    <scope>NUCLEOTIDE SEQUENCE [LARGE SCALE GENOMIC DNA]</scope>
    <source>
        <strain evidence="16">SB210</strain>
    </source>
</reference>
<dbReference type="KEGG" id="tet:TTHERM_00584660"/>
<feature type="domain" description="Calpain catalytic" evidence="14">
    <location>
        <begin position="97"/>
        <end position="392"/>
    </location>
</feature>
<evidence type="ECO:0000256" key="11">
    <source>
        <dbReference type="PROSITE-ProRule" id="PRU00239"/>
    </source>
</evidence>
<dbReference type="OrthoDB" id="292944at2759"/>
<keyword evidence="2" id="KW-0597">Phosphoprotein</keyword>
<dbReference type="SMR" id="I7MG72"/>
<organism evidence="15 16">
    <name type="scientific">Tetrahymena thermophila (strain SB210)</name>
    <dbReference type="NCBI Taxonomy" id="312017"/>
    <lineage>
        <taxon>Eukaryota</taxon>
        <taxon>Sar</taxon>
        <taxon>Alveolata</taxon>
        <taxon>Ciliophora</taxon>
        <taxon>Intramacronucleata</taxon>
        <taxon>Oligohymenophorea</taxon>
        <taxon>Hymenostomatida</taxon>
        <taxon>Tetrahymenina</taxon>
        <taxon>Tetrahymenidae</taxon>
        <taxon>Tetrahymena</taxon>
    </lineage>
</organism>
<dbReference type="RefSeq" id="XP_001032573.2">
    <property type="nucleotide sequence ID" value="XM_001032573.2"/>
</dbReference>
<keyword evidence="7 11" id="KW-0378">Hydrolase</keyword>
<dbReference type="CDD" id="cd00044">
    <property type="entry name" value="CysPc"/>
    <property type="match status" value="1"/>
</dbReference>
<evidence type="ECO:0000256" key="7">
    <source>
        <dbReference type="ARBA" id="ARBA00022801"/>
    </source>
</evidence>
<dbReference type="eggNOG" id="KOG0045">
    <property type="taxonomic scope" value="Eukaryota"/>
</dbReference>
<keyword evidence="9" id="KW-0862">Zinc</keyword>
<proteinExistence type="inferred from homology"/>
<keyword evidence="13" id="KW-1133">Transmembrane helix</keyword>
<dbReference type="SUPFAM" id="SSF54001">
    <property type="entry name" value="Cysteine proteinases"/>
    <property type="match status" value="1"/>
</dbReference>
<dbReference type="GO" id="GO:0004198">
    <property type="term" value="F:calcium-dependent cysteine-type endopeptidase activity"/>
    <property type="evidence" value="ECO:0007669"/>
    <property type="project" value="InterPro"/>
</dbReference>
<dbReference type="GO" id="GO:0008270">
    <property type="term" value="F:zinc ion binding"/>
    <property type="evidence" value="ECO:0007669"/>
    <property type="project" value="UniProtKB-KW"/>
</dbReference>
<dbReference type="PRINTS" id="PR00704">
    <property type="entry name" value="CALPAIN"/>
</dbReference>
<dbReference type="Gene3D" id="3.90.70.10">
    <property type="entry name" value="Cysteine proteinases"/>
    <property type="match status" value="1"/>
</dbReference>
<dbReference type="InParanoid" id="I7MG72"/>
<keyword evidence="3 11" id="KW-0645">Protease</keyword>
<dbReference type="FunFam" id="3.90.70.10:FF:000010">
    <property type="entry name" value="Calpain 15"/>
    <property type="match status" value="1"/>
</dbReference>
<feature type="compositionally biased region" description="Basic and acidic residues" evidence="12">
    <location>
        <begin position="1"/>
        <end position="11"/>
    </location>
</feature>
<evidence type="ECO:0000256" key="8">
    <source>
        <dbReference type="ARBA" id="ARBA00022807"/>
    </source>
</evidence>
<keyword evidence="13" id="KW-0472">Membrane</keyword>
<dbReference type="AlphaFoldDB" id="I7MG72"/>
<feature type="active site" evidence="10 11">
    <location>
        <position position="161"/>
    </location>
</feature>
<name>I7MG72_TETTS</name>
<keyword evidence="4" id="KW-0479">Metal-binding</keyword>
<dbReference type="SMART" id="SM00230">
    <property type="entry name" value="CysPc"/>
    <property type="match status" value="1"/>
</dbReference>
<keyword evidence="6" id="KW-0863">Zinc-finger</keyword>
<dbReference type="Proteomes" id="UP000009168">
    <property type="component" value="Unassembled WGS sequence"/>
</dbReference>
<dbReference type="EMBL" id="GG662510">
    <property type="protein sequence ID" value="EAR84910.2"/>
    <property type="molecule type" value="Genomic_DNA"/>
</dbReference>
<comment type="similarity">
    <text evidence="1">Belongs to the peptidase C2 family.</text>
</comment>
<protein>
    <submittedName>
        <fullName evidence="15">Calpain family cysteine protease</fullName>
    </submittedName>
</protein>
<evidence type="ECO:0000256" key="12">
    <source>
        <dbReference type="SAM" id="MobiDB-lite"/>
    </source>
</evidence>
<keyword evidence="5" id="KW-0677">Repeat</keyword>
<feature type="compositionally biased region" description="Low complexity" evidence="12">
    <location>
        <begin position="19"/>
        <end position="46"/>
    </location>
</feature>
<evidence type="ECO:0000256" key="9">
    <source>
        <dbReference type="ARBA" id="ARBA00022833"/>
    </source>
</evidence>
<dbReference type="GeneID" id="7825960"/>